<gene>
    <name evidence="10" type="ORF">ACFQ04_11220</name>
</gene>
<reference evidence="11" key="1">
    <citation type="journal article" date="2019" name="Int. J. Syst. Evol. Microbiol.">
        <title>The Global Catalogue of Microorganisms (GCM) 10K type strain sequencing project: providing services to taxonomists for standard genome sequencing and annotation.</title>
        <authorList>
            <consortium name="The Broad Institute Genomics Platform"/>
            <consortium name="The Broad Institute Genome Sequencing Center for Infectious Disease"/>
            <person name="Wu L."/>
            <person name="Ma J."/>
        </authorList>
    </citation>
    <scope>NUCLEOTIDE SEQUENCE [LARGE SCALE GENOMIC DNA]</scope>
    <source>
        <strain evidence="11">CCUG 50873</strain>
    </source>
</reference>
<keyword evidence="4 8" id="KW-0812">Transmembrane</keyword>
<evidence type="ECO:0000256" key="1">
    <source>
        <dbReference type="ARBA" id="ARBA00004651"/>
    </source>
</evidence>
<dbReference type="InterPro" id="IPR035906">
    <property type="entry name" value="MetI-like_sf"/>
</dbReference>
<dbReference type="PANTHER" id="PTHR30614">
    <property type="entry name" value="MEMBRANE COMPONENT OF AMINO ACID ABC TRANSPORTER"/>
    <property type="match status" value="1"/>
</dbReference>
<keyword evidence="2 8" id="KW-0813">Transport</keyword>
<dbReference type="Gene3D" id="1.10.3720.10">
    <property type="entry name" value="MetI-like"/>
    <property type="match status" value="1"/>
</dbReference>
<evidence type="ECO:0000256" key="8">
    <source>
        <dbReference type="RuleBase" id="RU363032"/>
    </source>
</evidence>
<evidence type="ECO:0000313" key="10">
    <source>
        <dbReference type="EMBL" id="MFD0926305.1"/>
    </source>
</evidence>
<accession>A0ABW3G739</accession>
<evidence type="ECO:0000256" key="2">
    <source>
        <dbReference type="ARBA" id="ARBA00022448"/>
    </source>
</evidence>
<dbReference type="InterPro" id="IPR043429">
    <property type="entry name" value="ArtM/GltK/GlnP/TcyL/YhdX-like"/>
</dbReference>
<name>A0ABW3G739_9NOCA</name>
<evidence type="ECO:0000256" key="6">
    <source>
        <dbReference type="ARBA" id="ARBA00022989"/>
    </source>
</evidence>
<evidence type="ECO:0000256" key="7">
    <source>
        <dbReference type="ARBA" id="ARBA00023136"/>
    </source>
</evidence>
<dbReference type="RefSeq" id="WP_372505240.1">
    <property type="nucleotide sequence ID" value="NZ_BAAAMO010000002.1"/>
</dbReference>
<evidence type="ECO:0000256" key="3">
    <source>
        <dbReference type="ARBA" id="ARBA00022475"/>
    </source>
</evidence>
<evidence type="ECO:0000256" key="5">
    <source>
        <dbReference type="ARBA" id="ARBA00022970"/>
    </source>
</evidence>
<dbReference type="Proteomes" id="UP001597068">
    <property type="component" value="Unassembled WGS sequence"/>
</dbReference>
<keyword evidence="11" id="KW-1185">Reference proteome</keyword>
<keyword evidence="3" id="KW-1003">Cell membrane</keyword>
<organism evidence="10 11">
    <name type="scientific">Williamsia deligens</name>
    <dbReference type="NCBI Taxonomy" id="321325"/>
    <lineage>
        <taxon>Bacteria</taxon>
        <taxon>Bacillati</taxon>
        <taxon>Actinomycetota</taxon>
        <taxon>Actinomycetes</taxon>
        <taxon>Mycobacteriales</taxon>
        <taxon>Nocardiaceae</taxon>
        <taxon>Williamsia</taxon>
    </lineage>
</organism>
<dbReference type="EMBL" id="JBHTIL010000001">
    <property type="protein sequence ID" value="MFD0926305.1"/>
    <property type="molecule type" value="Genomic_DNA"/>
</dbReference>
<dbReference type="NCBIfam" id="TIGR01726">
    <property type="entry name" value="HEQRo_perm_3TM"/>
    <property type="match status" value="1"/>
</dbReference>
<dbReference type="SUPFAM" id="SSF161098">
    <property type="entry name" value="MetI-like"/>
    <property type="match status" value="1"/>
</dbReference>
<dbReference type="CDD" id="cd06261">
    <property type="entry name" value="TM_PBP2"/>
    <property type="match status" value="1"/>
</dbReference>
<feature type="transmembrane region" description="Helical" evidence="8">
    <location>
        <begin position="229"/>
        <end position="249"/>
    </location>
</feature>
<comment type="similarity">
    <text evidence="8">Belongs to the binding-protein-dependent transport system permease family.</text>
</comment>
<comment type="subcellular location">
    <subcellularLocation>
        <location evidence="1 8">Cell membrane</location>
        <topology evidence="1 8">Multi-pass membrane protein</topology>
    </subcellularLocation>
</comment>
<dbReference type="Pfam" id="PF00528">
    <property type="entry name" value="BPD_transp_1"/>
    <property type="match status" value="1"/>
</dbReference>
<dbReference type="PANTHER" id="PTHR30614:SF0">
    <property type="entry name" value="L-CYSTINE TRANSPORT SYSTEM PERMEASE PROTEIN TCYL"/>
    <property type="match status" value="1"/>
</dbReference>
<sequence length="317" mass="34575">MSSRTVAPARVDVEPGSTLDDIEGLPIVGRPHYGRWLAVLVVAVLLAQVVAGAVTNPRYDWPTFASYFFSTTILQALWLTIWLTLAAAAIGFAGGIVLALMRQSPNPVLSGGSWAFIWLFRSIPLIVQILFWGFLGALYTHLGYGIPFGPVFAEVETKNLIAPVTAALIGLSIHQAAYGAEIIRAGLLSVDEGQREAAAALGIPVRRQFTRIIFPQAMRTIIPPATNEVIGLLKGTSAVFILAIPDLFYQVQVIYGRNGRIIPLLLVAVAWYVLLTGLLSVAQFYIERRFARGAHRELPPTPLQRLRAQLTGLRVRA</sequence>
<feature type="transmembrane region" description="Helical" evidence="8">
    <location>
        <begin position="261"/>
        <end position="286"/>
    </location>
</feature>
<dbReference type="PROSITE" id="PS50928">
    <property type="entry name" value="ABC_TM1"/>
    <property type="match status" value="1"/>
</dbReference>
<protein>
    <submittedName>
        <fullName evidence="10">Amino acid ABC transporter permease</fullName>
    </submittedName>
</protein>
<feature type="transmembrane region" description="Helical" evidence="8">
    <location>
        <begin position="76"/>
        <end position="101"/>
    </location>
</feature>
<keyword evidence="7 8" id="KW-0472">Membrane</keyword>
<feature type="transmembrane region" description="Helical" evidence="8">
    <location>
        <begin position="36"/>
        <end position="56"/>
    </location>
</feature>
<evidence type="ECO:0000259" key="9">
    <source>
        <dbReference type="PROSITE" id="PS50928"/>
    </source>
</evidence>
<keyword evidence="5" id="KW-0029">Amino-acid transport</keyword>
<feature type="transmembrane region" description="Helical" evidence="8">
    <location>
        <begin position="113"/>
        <end position="140"/>
    </location>
</feature>
<keyword evidence="6 8" id="KW-1133">Transmembrane helix</keyword>
<feature type="domain" description="ABC transmembrane type-1" evidence="9">
    <location>
        <begin position="77"/>
        <end position="283"/>
    </location>
</feature>
<comment type="caution">
    <text evidence="10">The sequence shown here is derived from an EMBL/GenBank/DDBJ whole genome shotgun (WGS) entry which is preliminary data.</text>
</comment>
<proteinExistence type="inferred from homology"/>
<evidence type="ECO:0000256" key="4">
    <source>
        <dbReference type="ARBA" id="ARBA00022692"/>
    </source>
</evidence>
<dbReference type="InterPro" id="IPR010065">
    <property type="entry name" value="AA_ABC_transptr_permease_3TM"/>
</dbReference>
<evidence type="ECO:0000313" key="11">
    <source>
        <dbReference type="Proteomes" id="UP001597068"/>
    </source>
</evidence>
<dbReference type="InterPro" id="IPR000515">
    <property type="entry name" value="MetI-like"/>
</dbReference>